<dbReference type="Gene3D" id="3.10.290.10">
    <property type="entry name" value="RNA-binding S4 domain"/>
    <property type="match status" value="1"/>
</dbReference>
<dbReference type="InterPro" id="IPR012677">
    <property type="entry name" value="Nucleotide-bd_a/b_plait_sf"/>
</dbReference>
<dbReference type="PANTHER" id="PTHR13633:SF3">
    <property type="entry name" value="MITOCHONDRIAL TRANSCRIPTION RESCUE FACTOR 1"/>
    <property type="match status" value="1"/>
</dbReference>
<feature type="domain" description="RNA-binding S4" evidence="2">
    <location>
        <begin position="177"/>
        <end position="250"/>
    </location>
</feature>
<protein>
    <submittedName>
        <fullName evidence="3">RNA-binding protein YlmH, contains S4-like domain</fullName>
    </submittedName>
</protein>
<evidence type="ECO:0000259" key="2">
    <source>
        <dbReference type="SMART" id="SM00363"/>
    </source>
</evidence>
<dbReference type="PANTHER" id="PTHR13633">
    <property type="entry name" value="MITOCHONDRIAL TRANSCRIPTION RESCUE FACTOR 1"/>
    <property type="match status" value="1"/>
</dbReference>
<dbReference type="Pfam" id="PF01479">
    <property type="entry name" value="S4"/>
    <property type="match status" value="1"/>
</dbReference>
<dbReference type="Gene3D" id="3.30.70.330">
    <property type="match status" value="1"/>
</dbReference>
<dbReference type="InterPro" id="IPR002942">
    <property type="entry name" value="S4_RNA-bd"/>
</dbReference>
<proteinExistence type="predicted"/>
<dbReference type="EMBL" id="FQZS01000014">
    <property type="protein sequence ID" value="SHJ04032.1"/>
    <property type="molecule type" value="Genomic_DNA"/>
</dbReference>
<evidence type="ECO:0000256" key="1">
    <source>
        <dbReference type="PROSITE-ProRule" id="PRU00182"/>
    </source>
</evidence>
<dbReference type="SUPFAM" id="SSF55174">
    <property type="entry name" value="Alpha-L RNA-binding motif"/>
    <property type="match status" value="1"/>
</dbReference>
<dbReference type="InterPro" id="IPR040591">
    <property type="entry name" value="RqcP2_RBD"/>
</dbReference>
<name>A0A1M6G2E7_9FIRM</name>
<dbReference type="RefSeq" id="WP_073026230.1">
    <property type="nucleotide sequence ID" value="NZ_FQZS01000014.1"/>
</dbReference>
<dbReference type="PROSITE" id="PS50889">
    <property type="entry name" value="S4"/>
    <property type="match status" value="1"/>
</dbReference>
<accession>A0A1M6G2E7</accession>
<gene>
    <name evidence="3" type="ORF">SAMN02745176_02181</name>
</gene>
<dbReference type="CDD" id="cd00165">
    <property type="entry name" value="S4"/>
    <property type="match status" value="1"/>
</dbReference>
<sequence length="253" mass="28690">MEDVKSKYADELLIRRLEDLIEKTDKSMTESYTDFLDPRQQALISDSFKHVKGISMEFYGGYEEAERKICGIFNEYDGFNKNAFPISFLHICWKSPKKVSHRDILGSILGTGIRRDKVGDIIQKDQEAYVCVHKDIVDYLIMSIDKVGSATVHIEHCYILPELSKECKILYATIASLRLDAVVAAGFGVSRTRAVEAIRSSKVFVNWKPEISSSKDIKEGDVISWRGKGRIQLSNVVGSTKKDRVKVAIKKYI</sequence>
<dbReference type="InterPro" id="IPR036986">
    <property type="entry name" value="S4_RNA-bd_sf"/>
</dbReference>
<keyword evidence="4" id="KW-1185">Reference proteome</keyword>
<dbReference type="Pfam" id="PF17774">
    <property type="entry name" value="YlmH_RBD"/>
    <property type="match status" value="1"/>
</dbReference>
<dbReference type="Gene3D" id="3.30.1370.160">
    <property type="match status" value="1"/>
</dbReference>
<keyword evidence="1" id="KW-0694">RNA-binding</keyword>
<evidence type="ECO:0000313" key="4">
    <source>
        <dbReference type="Proteomes" id="UP000184442"/>
    </source>
</evidence>
<dbReference type="OrthoDB" id="9812787at2"/>
<organism evidence="3 4">
    <name type="scientific">Lutispora thermophila DSM 19022</name>
    <dbReference type="NCBI Taxonomy" id="1122184"/>
    <lineage>
        <taxon>Bacteria</taxon>
        <taxon>Bacillati</taxon>
        <taxon>Bacillota</taxon>
        <taxon>Clostridia</taxon>
        <taxon>Lutisporales</taxon>
        <taxon>Lutisporaceae</taxon>
        <taxon>Lutispora</taxon>
    </lineage>
</organism>
<dbReference type="AlphaFoldDB" id="A0A1M6G2E7"/>
<dbReference type="SMART" id="SM00363">
    <property type="entry name" value="S4"/>
    <property type="match status" value="1"/>
</dbReference>
<dbReference type="GO" id="GO:0003723">
    <property type="term" value="F:RNA binding"/>
    <property type="evidence" value="ECO:0007669"/>
    <property type="project" value="UniProtKB-KW"/>
</dbReference>
<evidence type="ECO:0000313" key="3">
    <source>
        <dbReference type="EMBL" id="SHJ04032.1"/>
    </source>
</evidence>
<dbReference type="STRING" id="1122184.SAMN02745176_02181"/>
<dbReference type="Proteomes" id="UP000184442">
    <property type="component" value="Unassembled WGS sequence"/>
</dbReference>
<reference evidence="3 4" key="1">
    <citation type="submission" date="2016-11" db="EMBL/GenBank/DDBJ databases">
        <authorList>
            <person name="Jaros S."/>
            <person name="Januszkiewicz K."/>
            <person name="Wedrychowicz H."/>
        </authorList>
    </citation>
    <scope>NUCLEOTIDE SEQUENCE [LARGE SCALE GENOMIC DNA]</scope>
    <source>
        <strain evidence="3 4">DSM 19022</strain>
    </source>
</reference>